<feature type="region of interest" description="Disordered" evidence="1">
    <location>
        <begin position="189"/>
        <end position="209"/>
    </location>
</feature>
<proteinExistence type="predicted"/>
<evidence type="ECO:0000313" key="3">
    <source>
        <dbReference type="Proteomes" id="UP000299102"/>
    </source>
</evidence>
<keyword evidence="3" id="KW-1185">Reference proteome</keyword>
<dbReference type="OrthoDB" id="8123886at2759"/>
<gene>
    <name evidence="2" type="ORF">EVAR_47171_1</name>
</gene>
<protein>
    <recommendedName>
        <fullName evidence="4">Nucleic-acid-binding protein from transposon X-element</fullName>
    </recommendedName>
</protein>
<organism evidence="2 3">
    <name type="scientific">Eumeta variegata</name>
    <name type="common">Bagworm moth</name>
    <name type="synonym">Eumeta japonica</name>
    <dbReference type="NCBI Taxonomy" id="151549"/>
    <lineage>
        <taxon>Eukaryota</taxon>
        <taxon>Metazoa</taxon>
        <taxon>Ecdysozoa</taxon>
        <taxon>Arthropoda</taxon>
        <taxon>Hexapoda</taxon>
        <taxon>Insecta</taxon>
        <taxon>Pterygota</taxon>
        <taxon>Neoptera</taxon>
        <taxon>Endopterygota</taxon>
        <taxon>Lepidoptera</taxon>
        <taxon>Glossata</taxon>
        <taxon>Ditrysia</taxon>
        <taxon>Tineoidea</taxon>
        <taxon>Psychidae</taxon>
        <taxon>Oiketicinae</taxon>
        <taxon>Eumeta</taxon>
    </lineage>
</organism>
<sequence>MQCTKHWHSELPVNGVTRRYNAPRLFLHLPRIPILRHCGAFVTNFTAAEFRYAFHTYSLKEELENRVILRGVPGKIPIEKIKEDLRSQDLPAQSVRCILNRSREPLEVVLVSGTAETNDKATKVAFSKIKKSQCTRNKDTDGPPACVLCKQKGHTVNYLGCPRVPKRAPPPEKTTPRPVSATLSYAHTAAESRSVPPAVKQNQSSTADDLKQSMSIISIIDNNEPPTLAKKFHAAANPTEKLI</sequence>
<dbReference type="EMBL" id="BGZK01000652">
    <property type="protein sequence ID" value="GBP54669.1"/>
    <property type="molecule type" value="Genomic_DNA"/>
</dbReference>
<dbReference type="Proteomes" id="UP000299102">
    <property type="component" value="Unassembled WGS sequence"/>
</dbReference>
<name>A0A4C1WWX0_EUMVA</name>
<accession>A0A4C1WWX0</accession>
<feature type="compositionally biased region" description="Polar residues" evidence="1">
    <location>
        <begin position="200"/>
        <end position="209"/>
    </location>
</feature>
<evidence type="ECO:0000313" key="2">
    <source>
        <dbReference type="EMBL" id="GBP54669.1"/>
    </source>
</evidence>
<evidence type="ECO:0008006" key="4">
    <source>
        <dbReference type="Google" id="ProtNLM"/>
    </source>
</evidence>
<evidence type="ECO:0000256" key="1">
    <source>
        <dbReference type="SAM" id="MobiDB-lite"/>
    </source>
</evidence>
<reference evidence="2 3" key="1">
    <citation type="journal article" date="2019" name="Commun. Biol.">
        <title>The bagworm genome reveals a unique fibroin gene that provides high tensile strength.</title>
        <authorList>
            <person name="Kono N."/>
            <person name="Nakamura H."/>
            <person name="Ohtoshi R."/>
            <person name="Tomita M."/>
            <person name="Numata K."/>
            <person name="Arakawa K."/>
        </authorList>
    </citation>
    <scope>NUCLEOTIDE SEQUENCE [LARGE SCALE GENOMIC DNA]</scope>
</reference>
<dbReference type="AlphaFoldDB" id="A0A4C1WWX0"/>
<comment type="caution">
    <text evidence="2">The sequence shown here is derived from an EMBL/GenBank/DDBJ whole genome shotgun (WGS) entry which is preliminary data.</text>
</comment>